<feature type="compositionally biased region" description="Basic and acidic residues" evidence="1">
    <location>
        <begin position="740"/>
        <end position="749"/>
    </location>
</feature>
<feature type="region of interest" description="Disordered" evidence="1">
    <location>
        <begin position="526"/>
        <end position="554"/>
    </location>
</feature>
<name>A0A9P7XXJ3_9FUNG</name>
<feature type="region of interest" description="Disordered" evidence="1">
    <location>
        <begin position="712"/>
        <end position="756"/>
    </location>
</feature>
<feature type="region of interest" description="Disordered" evidence="1">
    <location>
        <begin position="432"/>
        <end position="461"/>
    </location>
</feature>
<dbReference type="PROSITE" id="PS51061">
    <property type="entry name" value="R3H"/>
    <property type="match status" value="1"/>
</dbReference>
<feature type="compositionally biased region" description="Acidic residues" evidence="1">
    <location>
        <begin position="173"/>
        <end position="207"/>
    </location>
</feature>
<proteinExistence type="predicted"/>
<accession>A0A9P7XXJ3</accession>
<dbReference type="SMART" id="SM00443">
    <property type="entry name" value="G_patch"/>
    <property type="match status" value="1"/>
</dbReference>
<feature type="domain" description="R3H" evidence="3">
    <location>
        <begin position="623"/>
        <end position="686"/>
    </location>
</feature>
<dbReference type="PANTHER" id="PTHR14195">
    <property type="entry name" value="G PATCH DOMAIN CONTAINING PROTEIN 2"/>
    <property type="match status" value="1"/>
</dbReference>
<dbReference type="GO" id="GO:0003676">
    <property type="term" value="F:nucleic acid binding"/>
    <property type="evidence" value="ECO:0007669"/>
    <property type="project" value="UniProtKB-UniRule"/>
</dbReference>
<evidence type="ECO:0000259" key="3">
    <source>
        <dbReference type="PROSITE" id="PS51061"/>
    </source>
</evidence>
<keyword evidence="5" id="KW-1185">Reference proteome</keyword>
<gene>
    <name evidence="4" type="ORF">KI688_010107</name>
</gene>
<dbReference type="AlphaFoldDB" id="A0A9P7XXJ3"/>
<dbReference type="InterPro" id="IPR000467">
    <property type="entry name" value="G_patch_dom"/>
</dbReference>
<feature type="compositionally biased region" description="Basic and acidic residues" evidence="1">
    <location>
        <begin position="712"/>
        <end position="721"/>
    </location>
</feature>
<dbReference type="SMART" id="SM00393">
    <property type="entry name" value="R3H"/>
    <property type="match status" value="1"/>
</dbReference>
<feature type="compositionally biased region" description="Basic and acidic residues" evidence="1">
    <location>
        <begin position="67"/>
        <end position="82"/>
    </location>
</feature>
<evidence type="ECO:0000313" key="5">
    <source>
        <dbReference type="Proteomes" id="UP000707451"/>
    </source>
</evidence>
<dbReference type="Pfam" id="PF01585">
    <property type="entry name" value="G-patch"/>
    <property type="match status" value="1"/>
</dbReference>
<dbReference type="CDD" id="cd02325">
    <property type="entry name" value="R3H"/>
    <property type="match status" value="1"/>
</dbReference>
<organism evidence="4 5">
    <name type="scientific">Linnemannia hyalina</name>
    <dbReference type="NCBI Taxonomy" id="64524"/>
    <lineage>
        <taxon>Eukaryota</taxon>
        <taxon>Fungi</taxon>
        <taxon>Fungi incertae sedis</taxon>
        <taxon>Mucoromycota</taxon>
        <taxon>Mortierellomycotina</taxon>
        <taxon>Mortierellomycetes</taxon>
        <taxon>Mortierellales</taxon>
        <taxon>Mortierellaceae</taxon>
        <taxon>Linnemannia</taxon>
    </lineage>
</organism>
<evidence type="ECO:0000256" key="1">
    <source>
        <dbReference type="SAM" id="MobiDB-lite"/>
    </source>
</evidence>
<protein>
    <recommendedName>
        <fullName evidence="6">Protein SQS1</fullName>
    </recommendedName>
</protein>
<dbReference type="Pfam" id="PF01424">
    <property type="entry name" value="R3H"/>
    <property type="match status" value="1"/>
</dbReference>
<reference evidence="4" key="1">
    <citation type="submission" date="2021-06" db="EMBL/GenBank/DDBJ databases">
        <title>Genome Sequence of Mortierella hyaline Strain SCG-10, a Cold-Adapted, Nitrate-Reducing Fungus Isolated from Soil in Minnesota, USA.</title>
        <authorList>
            <person name="Aldossari N."/>
        </authorList>
    </citation>
    <scope>NUCLEOTIDE SEQUENCE</scope>
    <source>
        <strain evidence="4">SCG-10</strain>
    </source>
</reference>
<dbReference type="Proteomes" id="UP000707451">
    <property type="component" value="Unassembled WGS sequence"/>
</dbReference>
<dbReference type="InterPro" id="IPR051189">
    <property type="entry name" value="Splicing_assoc_domain"/>
</dbReference>
<feature type="compositionally biased region" description="Acidic residues" evidence="1">
    <location>
        <begin position="533"/>
        <end position="554"/>
    </location>
</feature>
<evidence type="ECO:0000259" key="2">
    <source>
        <dbReference type="PROSITE" id="PS50174"/>
    </source>
</evidence>
<feature type="region of interest" description="Disordered" evidence="1">
    <location>
        <begin position="62"/>
        <end position="233"/>
    </location>
</feature>
<sequence>MVTKVAEEVEAEIQEDSIHGMIEDMDIGLEEVVEEEEAGEGELSAGGLKVSGIGLLAGKRVIPVNEPQHHQKERSGKGEVYRRIQMSKDPQWGRSDRGGRGRSQSGSGSGSGSRGSARGRGRGRGRGPNTVMFNRATQLTNPDIPDMDYDDDEDEEDERGGMDYDVDGMSSSGDEDDDSSDYDEDDDGEIGDPDEGLDSDEIDESEDQFIMQRFDWEDDQDPDRERKLARARRAAEAAAAAARAAEPFIPPARWGGTLAYQSAAQGDGDESSGDEFEEARRLVRETLVSKTTNGVKDADQITENSRMKAATSSATATTVVLNDRTTTTTATTARSQSVDTHVFKKSKVVVDLTEEIQAKIVEQVEEPQIIDLTAVEESTVVTAAMDATAGVGAEAESEPDLQMLWVIDTEPSAIVPEEEPLPQIQETYINLPPEPEFTGRPAKKSHRSKRGGKKLREADQERKQIKALNEAGDGHIALDEVESEVDDDMLALEDYLQNTTDPDNPDYFDSFLGSLTSLPSGFGHSSDIRGGLDADDSDFEEDASEDDSQDDEDFDFTVKSSERRRKRKADELLSGALDTTFDSDWPAGAPYGYDFYDPEEFVGRNGRRPRGGTAAVVPYGNHLEALTSINDHIKEFVNNRSKVSLELPPLAKALRRRVHLLCEQYNLRSQSVGSGKNRFPVLLRTEKTKMPQAPIDLRKFMNAGFGPRVQAEFDNRWDRKRGAGGNHRRDGKRGGGHGNDTNKDPRDSARAVTGSVVGGTASEISKENVGHRMLAKMGWSPGVGLGASGDGITKPIEAVVRAKRRGLGHE</sequence>
<feature type="compositionally biased region" description="Acidic residues" evidence="1">
    <location>
        <begin position="145"/>
        <end position="158"/>
    </location>
</feature>
<dbReference type="EMBL" id="JAHRHY010000005">
    <property type="protein sequence ID" value="KAG9069210.1"/>
    <property type="molecule type" value="Genomic_DNA"/>
</dbReference>
<dbReference type="InterPro" id="IPR001374">
    <property type="entry name" value="R3H_dom"/>
</dbReference>
<dbReference type="PROSITE" id="PS50174">
    <property type="entry name" value="G_PATCH"/>
    <property type="match status" value="1"/>
</dbReference>
<feature type="compositionally biased region" description="Polar residues" evidence="1">
    <location>
        <begin position="131"/>
        <end position="141"/>
    </location>
</feature>
<comment type="caution">
    <text evidence="4">The sequence shown here is derived from an EMBL/GenBank/DDBJ whole genome shotgun (WGS) entry which is preliminary data.</text>
</comment>
<dbReference type="OrthoDB" id="21470at2759"/>
<feature type="domain" description="G-patch" evidence="2">
    <location>
        <begin position="766"/>
        <end position="810"/>
    </location>
</feature>
<dbReference type="Gene3D" id="3.30.1370.50">
    <property type="entry name" value="R3H-like domain"/>
    <property type="match status" value="1"/>
</dbReference>
<dbReference type="InterPro" id="IPR036867">
    <property type="entry name" value="R3H_dom_sf"/>
</dbReference>
<evidence type="ECO:0000313" key="4">
    <source>
        <dbReference type="EMBL" id="KAG9069210.1"/>
    </source>
</evidence>
<evidence type="ECO:0008006" key="6">
    <source>
        <dbReference type="Google" id="ProtNLM"/>
    </source>
</evidence>
<feature type="compositionally biased region" description="Basic residues" evidence="1">
    <location>
        <begin position="441"/>
        <end position="453"/>
    </location>
</feature>
<dbReference type="SUPFAM" id="SSF82708">
    <property type="entry name" value="R3H domain"/>
    <property type="match status" value="1"/>
</dbReference>